<feature type="compositionally biased region" description="Low complexity" evidence="5">
    <location>
        <begin position="12"/>
        <end position="34"/>
    </location>
</feature>
<accession>A0A316YRB1</accession>
<dbReference type="SUPFAM" id="SSF103473">
    <property type="entry name" value="MFS general substrate transporter"/>
    <property type="match status" value="1"/>
</dbReference>
<dbReference type="RefSeq" id="XP_025378969.1">
    <property type="nucleotide sequence ID" value="XM_025521138.1"/>
</dbReference>
<feature type="transmembrane region" description="Helical" evidence="6">
    <location>
        <begin position="481"/>
        <end position="501"/>
    </location>
</feature>
<dbReference type="Proteomes" id="UP000245768">
    <property type="component" value="Unassembled WGS sequence"/>
</dbReference>
<evidence type="ECO:0000256" key="3">
    <source>
        <dbReference type="ARBA" id="ARBA00022989"/>
    </source>
</evidence>
<evidence type="ECO:0000256" key="1">
    <source>
        <dbReference type="ARBA" id="ARBA00004141"/>
    </source>
</evidence>
<dbReference type="InterPro" id="IPR020846">
    <property type="entry name" value="MFS_dom"/>
</dbReference>
<protein>
    <submittedName>
        <fullName evidence="8">MFS general substrate transporter</fullName>
    </submittedName>
</protein>
<dbReference type="Pfam" id="PF07690">
    <property type="entry name" value="MFS_1"/>
    <property type="match status" value="1"/>
</dbReference>
<dbReference type="GO" id="GO:0022857">
    <property type="term" value="F:transmembrane transporter activity"/>
    <property type="evidence" value="ECO:0007669"/>
    <property type="project" value="InterPro"/>
</dbReference>
<feature type="transmembrane region" description="Helical" evidence="6">
    <location>
        <begin position="326"/>
        <end position="350"/>
    </location>
</feature>
<dbReference type="InterPro" id="IPR036259">
    <property type="entry name" value="MFS_trans_sf"/>
</dbReference>
<organism evidence="8 9">
    <name type="scientific">Acaromyces ingoldii</name>
    <dbReference type="NCBI Taxonomy" id="215250"/>
    <lineage>
        <taxon>Eukaryota</taxon>
        <taxon>Fungi</taxon>
        <taxon>Dikarya</taxon>
        <taxon>Basidiomycota</taxon>
        <taxon>Ustilaginomycotina</taxon>
        <taxon>Exobasidiomycetes</taxon>
        <taxon>Exobasidiales</taxon>
        <taxon>Cryptobasidiaceae</taxon>
        <taxon>Acaromyces</taxon>
    </lineage>
</organism>
<feature type="transmembrane region" description="Helical" evidence="6">
    <location>
        <begin position="513"/>
        <end position="535"/>
    </location>
</feature>
<dbReference type="OrthoDB" id="6770063at2759"/>
<dbReference type="GO" id="GO:0005886">
    <property type="term" value="C:plasma membrane"/>
    <property type="evidence" value="ECO:0007669"/>
    <property type="project" value="TreeGrafter"/>
</dbReference>
<feature type="transmembrane region" description="Helical" evidence="6">
    <location>
        <begin position="413"/>
        <end position="435"/>
    </location>
</feature>
<evidence type="ECO:0000256" key="5">
    <source>
        <dbReference type="SAM" id="MobiDB-lite"/>
    </source>
</evidence>
<evidence type="ECO:0000256" key="4">
    <source>
        <dbReference type="ARBA" id="ARBA00023136"/>
    </source>
</evidence>
<feature type="transmembrane region" description="Helical" evidence="6">
    <location>
        <begin position="173"/>
        <end position="194"/>
    </location>
</feature>
<gene>
    <name evidence="8" type="ORF">FA10DRAFT_265614</name>
</gene>
<keyword evidence="4 6" id="KW-0472">Membrane</keyword>
<dbReference type="STRING" id="215250.A0A316YRB1"/>
<feature type="transmembrane region" description="Helical" evidence="6">
    <location>
        <begin position="140"/>
        <end position="161"/>
    </location>
</feature>
<evidence type="ECO:0000313" key="8">
    <source>
        <dbReference type="EMBL" id="PWN91771.1"/>
    </source>
</evidence>
<feature type="transmembrane region" description="Helical" evidence="6">
    <location>
        <begin position="265"/>
        <end position="282"/>
    </location>
</feature>
<feature type="transmembrane region" description="Helical" evidence="6">
    <location>
        <begin position="200"/>
        <end position="221"/>
    </location>
</feature>
<dbReference type="GeneID" id="37043054"/>
<feature type="transmembrane region" description="Helical" evidence="6">
    <location>
        <begin position="233"/>
        <end position="253"/>
    </location>
</feature>
<feature type="transmembrane region" description="Helical" evidence="6">
    <location>
        <begin position="370"/>
        <end position="393"/>
    </location>
</feature>
<reference evidence="8 9" key="1">
    <citation type="journal article" date="2018" name="Mol. Biol. Evol.">
        <title>Broad Genomic Sampling Reveals a Smut Pathogenic Ancestry of the Fungal Clade Ustilaginomycotina.</title>
        <authorList>
            <person name="Kijpornyongpan T."/>
            <person name="Mondo S.J."/>
            <person name="Barry K."/>
            <person name="Sandor L."/>
            <person name="Lee J."/>
            <person name="Lipzen A."/>
            <person name="Pangilinan J."/>
            <person name="LaButti K."/>
            <person name="Hainaut M."/>
            <person name="Henrissat B."/>
            <person name="Grigoriev I.V."/>
            <person name="Spatafora J.W."/>
            <person name="Aime M.C."/>
        </authorList>
    </citation>
    <scope>NUCLEOTIDE SEQUENCE [LARGE SCALE GENOMIC DNA]</scope>
    <source>
        <strain evidence="8 9">MCA 4198</strain>
    </source>
</reference>
<proteinExistence type="predicted"/>
<keyword evidence="2 6" id="KW-0812">Transmembrane</keyword>
<feature type="compositionally biased region" description="Polar residues" evidence="5">
    <location>
        <begin position="1"/>
        <end position="11"/>
    </location>
</feature>
<feature type="transmembrane region" description="Helical" evidence="6">
    <location>
        <begin position="447"/>
        <end position="469"/>
    </location>
</feature>
<dbReference type="InterPro" id="IPR011701">
    <property type="entry name" value="MFS"/>
</dbReference>
<feature type="domain" description="Major facilitator superfamily (MFS) profile" evidence="7">
    <location>
        <begin position="107"/>
        <end position="537"/>
    </location>
</feature>
<feature type="region of interest" description="Disordered" evidence="5">
    <location>
        <begin position="1"/>
        <end position="50"/>
    </location>
</feature>
<dbReference type="EMBL" id="KZ819635">
    <property type="protein sequence ID" value="PWN91771.1"/>
    <property type="molecule type" value="Genomic_DNA"/>
</dbReference>
<dbReference type="Gene3D" id="1.20.1250.20">
    <property type="entry name" value="MFS general substrate transporter like domains"/>
    <property type="match status" value="1"/>
</dbReference>
<dbReference type="PANTHER" id="PTHR23502:SF184">
    <property type="entry name" value="MAJOR FACILITATOR SUPERFAMILY (MFS) PROFILE DOMAIN-CONTAINING PROTEIN"/>
    <property type="match status" value="1"/>
</dbReference>
<dbReference type="PROSITE" id="PS50850">
    <property type="entry name" value="MFS"/>
    <property type="match status" value="1"/>
</dbReference>
<evidence type="ECO:0000256" key="2">
    <source>
        <dbReference type="ARBA" id="ARBA00022692"/>
    </source>
</evidence>
<keyword evidence="9" id="KW-1185">Reference proteome</keyword>
<evidence type="ECO:0000256" key="6">
    <source>
        <dbReference type="SAM" id="Phobius"/>
    </source>
</evidence>
<dbReference type="InParanoid" id="A0A316YRB1"/>
<feature type="region of interest" description="Disordered" evidence="5">
    <location>
        <begin position="66"/>
        <end position="92"/>
    </location>
</feature>
<sequence length="550" mass="60094">MTTSGQVSFVLSSAAEAGSSHSSSSSASSSQKSSPLQSTPPWQGRDGEMPALSFAVDLEKGLSKTASTHSLPPLPSKSHTPSRTPLPESLEPGTDPLEWPEWYKAWANTTYCLLILCTTYSSSAFAPSAKQVQHAFNVDYHVAICGTSLYVLGFALGPLLFGPLSELQGRKVVYVGAFILLTAFNLGACLAPNIELLLIFRLLGGICGSSALNNVASSIVDMTRVRNRLRYNVAYRLVSFGGPTLGPLVATFITEEVGWRWNLRTLPIFSAVVLALYAFTVPESHRATLLRRQRRRRGEKEFGEDGKQMPSLSISQRYAIALKRPFVFMFTEPVIIIVGLYTALLYGLLYGTLAAFPVVWQEIRGRSPEYASLTYLSILGGFTLGALIIGCFLQDWQFKRAYDEHRYVPETRIGPATWAGFAVPLGLFLFAWTAPYDALVGPVDVHYIIPCFALIIFAFGMQVVFNSWLSYAADSYGASSASAMAACTFSRSLLGAAFPLFMSDVINKTSVQATFTFLGCLSLILSFGSIAFVRYGHMLRAKSRFATDPE</sequence>
<evidence type="ECO:0000259" key="7">
    <source>
        <dbReference type="PROSITE" id="PS50850"/>
    </source>
</evidence>
<keyword evidence="3 6" id="KW-1133">Transmembrane helix</keyword>
<dbReference type="PANTHER" id="PTHR23502">
    <property type="entry name" value="MAJOR FACILITATOR SUPERFAMILY"/>
    <property type="match status" value="1"/>
</dbReference>
<evidence type="ECO:0000313" key="9">
    <source>
        <dbReference type="Proteomes" id="UP000245768"/>
    </source>
</evidence>
<comment type="subcellular location">
    <subcellularLocation>
        <location evidence="1">Membrane</location>
        <topology evidence="1">Multi-pass membrane protein</topology>
    </subcellularLocation>
</comment>
<name>A0A316YRB1_9BASI</name>
<dbReference type="AlphaFoldDB" id="A0A316YRB1"/>